<dbReference type="InterPro" id="IPR018946">
    <property type="entry name" value="PhoD-like_MPP"/>
</dbReference>
<accession>A0A1G9VD44</accession>
<dbReference type="InterPro" id="IPR038607">
    <property type="entry name" value="PhoD-like_sf"/>
</dbReference>
<dbReference type="InterPro" id="IPR052900">
    <property type="entry name" value="Phospholipid_Metab_Enz"/>
</dbReference>
<keyword evidence="5" id="KW-1185">Reference proteome</keyword>
<evidence type="ECO:0000313" key="5">
    <source>
        <dbReference type="Proteomes" id="UP000199370"/>
    </source>
</evidence>
<evidence type="ECO:0000313" key="4">
    <source>
        <dbReference type="EMBL" id="SDM70122.1"/>
    </source>
</evidence>
<evidence type="ECO:0000259" key="2">
    <source>
        <dbReference type="Pfam" id="PF09423"/>
    </source>
</evidence>
<reference evidence="4 5" key="1">
    <citation type="submission" date="2016-10" db="EMBL/GenBank/DDBJ databases">
        <authorList>
            <person name="de Groot N.N."/>
        </authorList>
    </citation>
    <scope>NUCLEOTIDE SEQUENCE [LARGE SCALE GENOMIC DNA]</scope>
    <source>
        <strain evidence="5">EB21,IBRC-M 10013,KCTC 4048</strain>
    </source>
</reference>
<feature type="domain" description="PhoD-like phosphatase metallophosphatase" evidence="2">
    <location>
        <begin position="181"/>
        <end position="549"/>
    </location>
</feature>
<evidence type="ECO:0000259" key="3">
    <source>
        <dbReference type="Pfam" id="PF16655"/>
    </source>
</evidence>
<dbReference type="SUPFAM" id="SSF56300">
    <property type="entry name" value="Metallo-dependent phosphatases"/>
    <property type="match status" value="1"/>
</dbReference>
<dbReference type="Proteomes" id="UP000199370">
    <property type="component" value="Unassembled WGS sequence"/>
</dbReference>
<feature type="region of interest" description="Disordered" evidence="1">
    <location>
        <begin position="1"/>
        <end position="21"/>
    </location>
</feature>
<dbReference type="EMBL" id="FNIA01000006">
    <property type="protein sequence ID" value="SDM70122.1"/>
    <property type="molecule type" value="Genomic_DNA"/>
</dbReference>
<dbReference type="STRING" id="996166.SAMN05192554_10648"/>
<dbReference type="PANTHER" id="PTHR43606">
    <property type="entry name" value="PHOSPHATASE, PUTATIVE (AFU_ORTHOLOGUE AFUA_6G08710)-RELATED"/>
    <property type="match status" value="1"/>
</dbReference>
<name>A0A1G9VD44_9EURY</name>
<dbReference type="InterPro" id="IPR032093">
    <property type="entry name" value="PhoD_N"/>
</dbReference>
<dbReference type="InterPro" id="IPR006311">
    <property type="entry name" value="TAT_signal"/>
</dbReference>
<dbReference type="PROSITE" id="PS51318">
    <property type="entry name" value="TAT"/>
    <property type="match status" value="1"/>
</dbReference>
<dbReference type="OrthoDB" id="304816at2157"/>
<gene>
    <name evidence="4" type="ORF">SAMN05192554_10648</name>
</gene>
<dbReference type="InterPro" id="IPR029052">
    <property type="entry name" value="Metallo-depent_PP-like"/>
</dbReference>
<dbReference type="Gene3D" id="3.60.21.70">
    <property type="entry name" value="PhoD-like phosphatase"/>
    <property type="match status" value="1"/>
</dbReference>
<evidence type="ECO:0000256" key="1">
    <source>
        <dbReference type="SAM" id="MobiDB-lite"/>
    </source>
</evidence>
<dbReference type="Pfam" id="PF09423">
    <property type="entry name" value="PhoD"/>
    <property type="match status" value="1"/>
</dbReference>
<organism evidence="4 5">
    <name type="scientific">Haloarchaeobius iranensis</name>
    <dbReference type="NCBI Taxonomy" id="996166"/>
    <lineage>
        <taxon>Archaea</taxon>
        <taxon>Methanobacteriati</taxon>
        <taxon>Methanobacteriota</taxon>
        <taxon>Stenosarchaea group</taxon>
        <taxon>Halobacteria</taxon>
        <taxon>Halobacteriales</taxon>
        <taxon>Halorubellaceae</taxon>
        <taxon>Haloarchaeobius</taxon>
    </lineage>
</organism>
<feature type="region of interest" description="Disordered" evidence="1">
    <location>
        <begin position="49"/>
        <end position="79"/>
    </location>
</feature>
<feature type="domain" description="Phospholipase D N-terminal" evidence="3">
    <location>
        <begin position="76"/>
        <end position="168"/>
    </location>
</feature>
<sequence>MPDSLYSMSDDGTPRHVQTNRRGFLRSVGTTAVAGGLASMLGERAIAEPVAPDDDGTGSPFSVDPAADPDETFPQSVMSGGPTAAGALVWTRIAPSAYQDDQPLGVQVATDESFEDVVFEGSVPASEIGPKHDYTVTVDLDGELDSDRFYHYQFVYGDTATRAGRLRTLPAPDESVDSVSFAVLTCQDYQNGYYGAYHHLANEDVDFLVHLGDFIYESADGAYVSPTEGIKPGRDLELPSGASLAESLDDFRHLYNTYKADPLLQEGLEQHTLIAGWDDHEIGNNRYWDYATGSPVLPDKEGGDDPEFALEVTANGIQAWVEHMPMRVEYDPAAEQLHEQFQLWRQFRFGDLVDLAFTDERLYRDGPPCEDATVTCTDEEAEDRTVLGDEQQAWFESWVAGSDATWTTWANEVLNMPLTKGDGFDQIEFIHDSWDGFQYERWELMQHVAETDPQNFVTLTGDLHCAMAGYMMEGYGEIDWQWDYDRVGVELMTPSVTSVNAADVVDFPDDWDRDALAAIAKEENEHLSYVDWHHHGYAVVEFTTEDCTYTVYSVDKEENSANATKEKLAEYRTPNGDIEIEELYQE</sequence>
<dbReference type="AlphaFoldDB" id="A0A1G9VD44"/>
<proteinExistence type="predicted"/>
<dbReference type="Pfam" id="PF16655">
    <property type="entry name" value="PhoD_N"/>
    <property type="match status" value="1"/>
</dbReference>
<dbReference type="CDD" id="cd07389">
    <property type="entry name" value="MPP_PhoD"/>
    <property type="match status" value="1"/>
</dbReference>
<protein>
    <submittedName>
        <fullName evidence="4">Alkaline phosphatase D</fullName>
    </submittedName>
</protein>
<dbReference type="PANTHER" id="PTHR43606:SF2">
    <property type="entry name" value="ALKALINE PHOSPHATASE FAMILY PROTEIN (AFU_ORTHOLOGUE AFUA_5G03860)"/>
    <property type="match status" value="1"/>
</dbReference>
<dbReference type="Gene3D" id="2.60.40.380">
    <property type="entry name" value="Purple acid phosphatase-like, N-terminal"/>
    <property type="match status" value="1"/>
</dbReference>